<evidence type="ECO:0000313" key="2">
    <source>
        <dbReference type="EMBL" id="KAJ5090188.1"/>
    </source>
</evidence>
<gene>
    <name evidence="2" type="ORF">N7532_008872</name>
</gene>
<organism evidence="2 3">
    <name type="scientific">Penicillium argentinense</name>
    <dbReference type="NCBI Taxonomy" id="1131581"/>
    <lineage>
        <taxon>Eukaryota</taxon>
        <taxon>Fungi</taxon>
        <taxon>Dikarya</taxon>
        <taxon>Ascomycota</taxon>
        <taxon>Pezizomycotina</taxon>
        <taxon>Eurotiomycetes</taxon>
        <taxon>Eurotiomycetidae</taxon>
        <taxon>Eurotiales</taxon>
        <taxon>Aspergillaceae</taxon>
        <taxon>Penicillium</taxon>
    </lineage>
</organism>
<accession>A0A9W9EY75</accession>
<dbReference type="GeneID" id="81360342"/>
<reference evidence="2" key="1">
    <citation type="submission" date="2022-11" db="EMBL/GenBank/DDBJ databases">
        <authorList>
            <person name="Petersen C."/>
        </authorList>
    </citation>
    <scope>NUCLEOTIDE SEQUENCE</scope>
    <source>
        <strain evidence="2">IBT 30761</strain>
    </source>
</reference>
<evidence type="ECO:0000313" key="3">
    <source>
        <dbReference type="Proteomes" id="UP001149074"/>
    </source>
</evidence>
<name>A0A9W9EY75_9EURO</name>
<comment type="caution">
    <text evidence="2">The sequence shown here is derived from an EMBL/GenBank/DDBJ whole genome shotgun (WGS) entry which is preliminary data.</text>
</comment>
<dbReference type="RefSeq" id="XP_056472169.1">
    <property type="nucleotide sequence ID" value="XM_056621363.1"/>
</dbReference>
<reference evidence="2" key="2">
    <citation type="journal article" date="2023" name="IMA Fungus">
        <title>Comparative genomic study of the Penicillium genus elucidates a diverse pangenome and 15 lateral gene transfer events.</title>
        <authorList>
            <person name="Petersen C."/>
            <person name="Sorensen T."/>
            <person name="Nielsen M.R."/>
            <person name="Sondergaard T.E."/>
            <person name="Sorensen J.L."/>
            <person name="Fitzpatrick D.A."/>
            <person name="Frisvad J.C."/>
            <person name="Nielsen K.L."/>
        </authorList>
    </citation>
    <scope>NUCLEOTIDE SEQUENCE</scope>
    <source>
        <strain evidence="2">IBT 30761</strain>
    </source>
</reference>
<keyword evidence="3" id="KW-1185">Reference proteome</keyword>
<sequence>MWLLTRRRETGSNERRGCAVDGAVMLVLNFPDHRATPSPIPFPSPHSETVRASRWTSGLATVRDQQAL</sequence>
<protein>
    <submittedName>
        <fullName evidence="2">Uncharacterized protein</fullName>
    </submittedName>
</protein>
<dbReference type="Proteomes" id="UP001149074">
    <property type="component" value="Unassembled WGS sequence"/>
</dbReference>
<proteinExistence type="predicted"/>
<dbReference type="AlphaFoldDB" id="A0A9W9EY75"/>
<feature type="region of interest" description="Disordered" evidence="1">
    <location>
        <begin position="37"/>
        <end position="56"/>
    </location>
</feature>
<dbReference type="EMBL" id="JAPQKI010000009">
    <property type="protein sequence ID" value="KAJ5090188.1"/>
    <property type="molecule type" value="Genomic_DNA"/>
</dbReference>
<evidence type="ECO:0000256" key="1">
    <source>
        <dbReference type="SAM" id="MobiDB-lite"/>
    </source>
</evidence>